<evidence type="ECO:0000313" key="3">
    <source>
        <dbReference type="Proteomes" id="UP001523230"/>
    </source>
</evidence>
<dbReference type="RefSeq" id="WP_250988300.1">
    <property type="nucleotide sequence ID" value="NZ_QFDM01000003.1"/>
</dbReference>
<keyword evidence="3" id="KW-1185">Reference proteome</keyword>
<dbReference type="Pfam" id="PF09888">
    <property type="entry name" value="DUF2115"/>
    <property type="match status" value="1"/>
</dbReference>
<dbReference type="HAMAP" id="MF_00763">
    <property type="entry name" value="UPF0305"/>
    <property type="match status" value="1"/>
</dbReference>
<protein>
    <recommendedName>
        <fullName evidence="1">UPF0305 protein DIC75_12095</fullName>
    </recommendedName>
</protein>
<accession>A0ABD4THS0</accession>
<comment type="caution">
    <text evidence="2">The sequence shown here is derived from an EMBL/GenBank/DDBJ whole genome shotgun (WGS) entry which is preliminary data.</text>
</comment>
<dbReference type="Proteomes" id="UP001523230">
    <property type="component" value="Unassembled WGS sequence"/>
</dbReference>
<dbReference type="AlphaFoldDB" id="A0ABD4THS0"/>
<name>A0ABD4THS0_9EURY</name>
<comment type="similarity">
    <text evidence="1">Belongs to the UPF0305 family.</text>
</comment>
<gene>
    <name evidence="2" type="ORF">DIC75_12095</name>
</gene>
<dbReference type="EMBL" id="QFDM01000003">
    <property type="protein sequence ID" value="MCM2467034.1"/>
    <property type="molecule type" value="Genomic_DNA"/>
</dbReference>
<reference evidence="2 3" key="1">
    <citation type="submission" date="2018-05" db="EMBL/GenBank/DDBJ databases">
        <title>Isolation and characterization of genus Methanoculleus species and their viruses from deep sea marine sediment offshore southwestern Taiwan.</title>
        <authorList>
            <person name="Wei W.-H."/>
            <person name="Chen W.-C."/>
            <person name="Lai M.-C."/>
            <person name="Chen S.-C."/>
        </authorList>
    </citation>
    <scope>NUCLEOTIDE SEQUENCE [LARGE SCALE GENOMIC DNA]</scope>
    <source>
        <strain evidence="2 3">CWC-02</strain>
    </source>
</reference>
<proteinExistence type="inferred from homology"/>
<evidence type="ECO:0000256" key="1">
    <source>
        <dbReference type="HAMAP-Rule" id="MF_00763"/>
    </source>
</evidence>
<organism evidence="2 3">
    <name type="scientific">Methanoculleus oceani</name>
    <dbReference type="NCBI Taxonomy" id="2184756"/>
    <lineage>
        <taxon>Archaea</taxon>
        <taxon>Methanobacteriati</taxon>
        <taxon>Methanobacteriota</taxon>
        <taxon>Stenosarchaea group</taxon>
        <taxon>Methanomicrobia</taxon>
        <taxon>Methanomicrobiales</taxon>
        <taxon>Methanomicrobiaceae</taxon>
        <taxon>Methanoculleus</taxon>
    </lineage>
</organism>
<sequence>MSTGRRETDVRRNCDRLRSATTRAELAEILYREVSDYSLFDLQAVRGRVEQDLRSVPAGYRRRLYPRMIEMIFETHHTLIASMRRGNPDMSDEPLAEEFQEFARMVEKTCLTQDEGERHLELLYFLLAAFNMFVLGRPGHPTGTPFPGGLEVEVRDGEYLCPIREKADDVENALCPYCPAKQSDV</sequence>
<evidence type="ECO:0000313" key="2">
    <source>
        <dbReference type="EMBL" id="MCM2467034.1"/>
    </source>
</evidence>
<dbReference type="InterPro" id="IPR019215">
    <property type="entry name" value="DUF2115"/>
</dbReference>